<keyword evidence="2" id="KW-1185">Reference proteome</keyword>
<comment type="caution">
    <text evidence="1">The sequence shown here is derived from an EMBL/GenBank/DDBJ whole genome shotgun (WGS) entry which is preliminary data.</text>
</comment>
<name>A0ACC0DLZ5_9PEZI</name>
<gene>
    <name evidence="1" type="ORF">F4821DRAFT_6189</name>
</gene>
<proteinExistence type="predicted"/>
<reference evidence="1 2" key="1">
    <citation type="journal article" date="2022" name="New Phytol.">
        <title>Ecological generalism drives hyperdiversity of secondary metabolite gene clusters in xylarialean endophytes.</title>
        <authorList>
            <person name="Franco M.E.E."/>
            <person name="Wisecaver J.H."/>
            <person name="Arnold A.E."/>
            <person name="Ju Y.M."/>
            <person name="Slot J.C."/>
            <person name="Ahrendt S."/>
            <person name="Moore L.P."/>
            <person name="Eastman K.E."/>
            <person name="Scott K."/>
            <person name="Konkel Z."/>
            <person name="Mondo S.J."/>
            <person name="Kuo A."/>
            <person name="Hayes R.D."/>
            <person name="Haridas S."/>
            <person name="Andreopoulos B."/>
            <person name="Riley R."/>
            <person name="LaButti K."/>
            <person name="Pangilinan J."/>
            <person name="Lipzen A."/>
            <person name="Amirebrahimi M."/>
            <person name="Yan J."/>
            <person name="Adam C."/>
            <person name="Keymanesh K."/>
            <person name="Ng V."/>
            <person name="Louie K."/>
            <person name="Northen T."/>
            <person name="Drula E."/>
            <person name="Henrissat B."/>
            <person name="Hsieh H.M."/>
            <person name="Youens-Clark K."/>
            <person name="Lutzoni F."/>
            <person name="Miadlikowska J."/>
            <person name="Eastwood D.C."/>
            <person name="Hamelin R.C."/>
            <person name="Grigoriev I.V."/>
            <person name="U'Ren J.M."/>
        </authorList>
    </citation>
    <scope>NUCLEOTIDE SEQUENCE [LARGE SCALE GENOMIC DNA]</scope>
    <source>
        <strain evidence="1 2">ER1909</strain>
    </source>
</reference>
<accession>A0ACC0DLZ5</accession>
<sequence length="388" mass="42940">MSLSPTIASLIQSVPSAIPTATPDAAIGVDFPSAPTDVSSFIATTTTAIAAAAATTTMAGPEDDHGGEGECRLLGPFALFVQLALGGLALLSLVYKRWRERPQRPVKIWFFDVSKQVFGSVLVHIANVFMSMLTSGRFSIKLDPVSVQAAARLLRRAEEDPYTPNPCSFYLLNLAIDTTLGIPILIILLRVFTGLVSYTPWGKPPESIQSGNYGSPPNAWWWLKQSVIYFCGLFGMKICVLIIFFILPWISRIGDWALKWTEGNERVQIVFVMMLFPLIMNALQYYIIDSFIKMKEDTHERLQSEDGDSRDPFDDALIDSDDEGSVSEESNESMKLSSSRNFKKAGGQNLENQREEYDPDLDGQTVIGSSRSQEDRGKLLPKELAPPE</sequence>
<organism evidence="1 2">
    <name type="scientific">Hypoxylon rubiginosum</name>
    <dbReference type="NCBI Taxonomy" id="110542"/>
    <lineage>
        <taxon>Eukaryota</taxon>
        <taxon>Fungi</taxon>
        <taxon>Dikarya</taxon>
        <taxon>Ascomycota</taxon>
        <taxon>Pezizomycotina</taxon>
        <taxon>Sordariomycetes</taxon>
        <taxon>Xylariomycetidae</taxon>
        <taxon>Xylariales</taxon>
        <taxon>Hypoxylaceae</taxon>
        <taxon>Hypoxylon</taxon>
    </lineage>
</organism>
<dbReference type="Proteomes" id="UP001497680">
    <property type="component" value="Unassembled WGS sequence"/>
</dbReference>
<dbReference type="EMBL" id="MU394280">
    <property type="protein sequence ID" value="KAI6093855.1"/>
    <property type="molecule type" value="Genomic_DNA"/>
</dbReference>
<evidence type="ECO:0000313" key="1">
    <source>
        <dbReference type="EMBL" id="KAI6093855.1"/>
    </source>
</evidence>
<protein>
    <submittedName>
        <fullName evidence="1">Vacuolar membrane protein-domain-containing protein</fullName>
    </submittedName>
</protein>
<evidence type="ECO:0000313" key="2">
    <source>
        <dbReference type="Proteomes" id="UP001497680"/>
    </source>
</evidence>